<dbReference type="NCBIfam" id="NF008359">
    <property type="entry name" value="PRK11148.1"/>
    <property type="match status" value="1"/>
</dbReference>
<reference evidence="6 7" key="1">
    <citation type="journal article" date="2010" name="J. Bacteriol.">
        <title>Genome sequence of the oligotrophic marine Gammaproteobacterium HTCC2143, isolated from the Oregon Coast.</title>
        <authorList>
            <person name="Oh H.M."/>
            <person name="Kang I."/>
            <person name="Ferriera S."/>
            <person name="Giovannoni S.J."/>
            <person name="Cho J.C."/>
        </authorList>
    </citation>
    <scope>NUCLEOTIDE SEQUENCE [LARGE SCALE GENOMIC DNA]</scope>
    <source>
        <strain evidence="6 7">HTCC2143</strain>
    </source>
</reference>
<dbReference type="STRING" id="247633.GP2143_16151"/>
<evidence type="ECO:0000259" key="5">
    <source>
        <dbReference type="Pfam" id="PF00149"/>
    </source>
</evidence>
<evidence type="ECO:0000313" key="7">
    <source>
        <dbReference type="Proteomes" id="UP000004931"/>
    </source>
</evidence>
<evidence type="ECO:0000256" key="3">
    <source>
        <dbReference type="ARBA" id="ARBA00023004"/>
    </source>
</evidence>
<protein>
    <submittedName>
        <fullName evidence="6">Cyclic AMP phosphodiesterase</fullName>
    </submittedName>
</protein>
<gene>
    <name evidence="6" type="ORF">GP2143_16151</name>
</gene>
<dbReference type="EMBL" id="AAVT01000001">
    <property type="protein sequence ID" value="EAW32804.1"/>
    <property type="molecule type" value="Genomic_DNA"/>
</dbReference>
<name>A0Y9K0_9GAMM</name>
<dbReference type="AlphaFoldDB" id="A0Y9K0"/>
<dbReference type="Pfam" id="PF00149">
    <property type="entry name" value="Metallophos"/>
    <property type="match status" value="1"/>
</dbReference>
<dbReference type="GO" id="GO:0004112">
    <property type="term" value="F:cyclic-nucleotide phosphodiesterase activity"/>
    <property type="evidence" value="ECO:0007669"/>
    <property type="project" value="InterPro"/>
</dbReference>
<comment type="similarity">
    <text evidence="4">Belongs to the cyclic nucleotide phosphodiesterase class-III family.</text>
</comment>
<comment type="caution">
    <text evidence="6">The sequence shown here is derived from an EMBL/GenBank/DDBJ whole genome shotgun (WGS) entry which is preliminary data.</text>
</comment>
<dbReference type="PANTHER" id="PTHR42988:SF2">
    <property type="entry name" value="CYCLIC NUCLEOTIDE PHOSPHODIESTERASE CBUA0032-RELATED"/>
    <property type="match status" value="1"/>
</dbReference>
<dbReference type="SUPFAM" id="SSF56300">
    <property type="entry name" value="Metallo-dependent phosphatases"/>
    <property type="match status" value="1"/>
</dbReference>
<proteinExistence type="inferred from homology"/>
<dbReference type="Gene3D" id="3.60.21.10">
    <property type="match status" value="1"/>
</dbReference>
<dbReference type="InterPro" id="IPR026575">
    <property type="entry name" value="GpdQ/CpdA-like"/>
</dbReference>
<dbReference type="InterPro" id="IPR004843">
    <property type="entry name" value="Calcineurin-like_PHP"/>
</dbReference>
<dbReference type="CDD" id="cd07402">
    <property type="entry name" value="MPP_GpdQ"/>
    <property type="match status" value="1"/>
</dbReference>
<dbReference type="GO" id="GO:0046872">
    <property type="term" value="F:metal ion binding"/>
    <property type="evidence" value="ECO:0007669"/>
    <property type="project" value="UniProtKB-KW"/>
</dbReference>
<keyword evidence="1" id="KW-0479">Metal-binding</keyword>
<dbReference type="InterPro" id="IPR029052">
    <property type="entry name" value="Metallo-depent_PP-like"/>
</dbReference>
<keyword evidence="3" id="KW-0408">Iron</keyword>
<dbReference type="PANTHER" id="PTHR42988">
    <property type="entry name" value="PHOSPHOHYDROLASE"/>
    <property type="match status" value="1"/>
</dbReference>
<dbReference type="Proteomes" id="UP000004931">
    <property type="component" value="Unassembled WGS sequence"/>
</dbReference>
<evidence type="ECO:0000256" key="1">
    <source>
        <dbReference type="ARBA" id="ARBA00022723"/>
    </source>
</evidence>
<dbReference type="eggNOG" id="COG1409">
    <property type="taxonomic scope" value="Bacteria"/>
</dbReference>
<evidence type="ECO:0000256" key="4">
    <source>
        <dbReference type="ARBA" id="ARBA00025742"/>
    </source>
</evidence>
<organism evidence="6 7">
    <name type="scientific">marine gamma proteobacterium HTCC2143</name>
    <dbReference type="NCBI Taxonomy" id="247633"/>
    <lineage>
        <taxon>Bacteria</taxon>
        <taxon>Pseudomonadati</taxon>
        <taxon>Pseudomonadota</taxon>
        <taxon>Gammaproteobacteria</taxon>
        <taxon>Cellvibrionales</taxon>
        <taxon>Spongiibacteraceae</taxon>
        <taxon>BD1-7 clade</taxon>
    </lineage>
</organism>
<sequence length="276" mass="30373">MNEAITLLVPIDSHQPIKLLQITDTHLGAQAAETLLGLNTDYSLEQVVDLVRRERPHADLLLATGDISSCGAGQSYHRYRQLTKGIADQTLWLPGNHDTVAAMREAAKDGNEMAGCATIGNWHIIMLNSKTPGKVGGSLSDKELAKLRVGLQQSREGYALVCLHHHPVSIGCDWLDEQKVSNAETLFSVLDEFTHVRGLLWGHVHQQIDQQRNGVKLMATPSTCIQFAADSADFKLDRLSPGYRWLDLQENGDIETGVSRVSGVVFDIDYDDSSGY</sequence>
<evidence type="ECO:0000313" key="6">
    <source>
        <dbReference type="EMBL" id="EAW32804.1"/>
    </source>
</evidence>
<feature type="domain" description="Calcineurin-like phosphoesterase" evidence="5">
    <location>
        <begin position="18"/>
        <end position="206"/>
    </location>
</feature>
<evidence type="ECO:0000256" key="2">
    <source>
        <dbReference type="ARBA" id="ARBA00022801"/>
    </source>
</evidence>
<keyword evidence="7" id="KW-1185">Reference proteome</keyword>
<dbReference type="InterPro" id="IPR050884">
    <property type="entry name" value="CNP_phosphodiesterase-III"/>
</dbReference>
<accession>A0Y9K0</accession>
<keyword evidence="2" id="KW-0378">Hydrolase</keyword>